<accession>A0A2V1E1T0</accession>
<feature type="transmembrane region" description="Helical" evidence="2">
    <location>
        <begin position="284"/>
        <end position="301"/>
    </location>
</feature>
<evidence type="ECO:0000256" key="1">
    <source>
        <dbReference type="SAM" id="MobiDB-lite"/>
    </source>
</evidence>
<dbReference type="Proteomes" id="UP000244855">
    <property type="component" value="Unassembled WGS sequence"/>
</dbReference>
<reference evidence="3 4" key="1">
    <citation type="journal article" date="2018" name="Sci. Rep.">
        <title>Comparative genomics provides insights into the lifestyle and reveals functional heterogeneity of dark septate endophytic fungi.</title>
        <authorList>
            <person name="Knapp D.G."/>
            <person name="Nemeth J.B."/>
            <person name="Barry K."/>
            <person name="Hainaut M."/>
            <person name="Henrissat B."/>
            <person name="Johnson J."/>
            <person name="Kuo A."/>
            <person name="Lim J.H.P."/>
            <person name="Lipzen A."/>
            <person name="Nolan M."/>
            <person name="Ohm R.A."/>
            <person name="Tamas L."/>
            <person name="Grigoriev I.V."/>
            <person name="Spatafora J.W."/>
            <person name="Nagy L.G."/>
            <person name="Kovacs G.M."/>
        </authorList>
    </citation>
    <scope>NUCLEOTIDE SEQUENCE [LARGE SCALE GENOMIC DNA]</scope>
    <source>
        <strain evidence="3 4">DSE2036</strain>
    </source>
</reference>
<sequence>MSADDIALRSGAVVTSSPPPSPPALQRGVDFNYALNLKIDKGFFQSHDSVWTCYRRNYFAVNVYYSPTPSAPEERLSNNTSISSVDTALSFMEIPKTPEPAQILHTIHEIGHHTWIRTGRASFEQRGRTGSREGIEGHVKESLGEIPIILSAGALPTPVSNDIWESNIAQSTIGSFPSTEQVINTVTMSSKQKCLWLRDQPIRNRFLSGRLRGMADKNRGHIEIKRKISPKLSLLISCLTLGVPCAALLYTPHWLGNKRALAGVVSGSAGITLPSLPEEDQYKVLRSLVRILWAVTYLLFLRLSYLNLRVNRPIYLFCSLLLAAHFGLGIAGSADSTAEAIRVILAFGPLVATACAALVYIPFQYTAAGVAGRSHRATATNDFETHDNTHGDLGLGRAVMHTTMGPVV</sequence>
<keyword evidence="2" id="KW-0812">Transmembrane</keyword>
<dbReference type="EMBL" id="KZ805323">
    <property type="protein sequence ID" value="PVI04266.1"/>
    <property type="molecule type" value="Genomic_DNA"/>
</dbReference>
<feature type="transmembrane region" description="Helical" evidence="2">
    <location>
        <begin position="232"/>
        <end position="251"/>
    </location>
</feature>
<dbReference type="Gene3D" id="2.60.40.1390">
    <property type="entry name" value="NDT80 DNA-binding domain"/>
    <property type="match status" value="1"/>
</dbReference>
<dbReference type="GO" id="GO:0003700">
    <property type="term" value="F:DNA-binding transcription factor activity"/>
    <property type="evidence" value="ECO:0007669"/>
    <property type="project" value="InterPro"/>
</dbReference>
<keyword evidence="4" id="KW-1185">Reference proteome</keyword>
<evidence type="ECO:0000313" key="4">
    <source>
        <dbReference type="Proteomes" id="UP000244855"/>
    </source>
</evidence>
<organism evidence="3 4">
    <name type="scientific">Periconia macrospinosa</name>
    <dbReference type="NCBI Taxonomy" id="97972"/>
    <lineage>
        <taxon>Eukaryota</taxon>
        <taxon>Fungi</taxon>
        <taxon>Dikarya</taxon>
        <taxon>Ascomycota</taxon>
        <taxon>Pezizomycotina</taxon>
        <taxon>Dothideomycetes</taxon>
        <taxon>Pleosporomycetidae</taxon>
        <taxon>Pleosporales</taxon>
        <taxon>Massarineae</taxon>
        <taxon>Periconiaceae</taxon>
        <taxon>Periconia</taxon>
    </lineage>
</organism>
<dbReference type="InterPro" id="IPR008967">
    <property type="entry name" value="p53-like_TF_DNA-bd_sf"/>
</dbReference>
<dbReference type="OrthoDB" id="3942204at2759"/>
<keyword evidence="2" id="KW-1133">Transmembrane helix</keyword>
<dbReference type="SUPFAM" id="SSF49417">
    <property type="entry name" value="p53-like transcription factors"/>
    <property type="match status" value="1"/>
</dbReference>
<protein>
    <submittedName>
        <fullName evidence="3">Uncharacterized protein</fullName>
    </submittedName>
</protein>
<evidence type="ECO:0000256" key="2">
    <source>
        <dbReference type="SAM" id="Phobius"/>
    </source>
</evidence>
<gene>
    <name evidence="3" type="ORF">DM02DRAFT_693342</name>
</gene>
<feature type="region of interest" description="Disordered" evidence="1">
    <location>
        <begin position="1"/>
        <end position="23"/>
    </location>
</feature>
<keyword evidence="2" id="KW-0472">Membrane</keyword>
<evidence type="ECO:0000313" key="3">
    <source>
        <dbReference type="EMBL" id="PVI04266.1"/>
    </source>
</evidence>
<dbReference type="InterPro" id="IPR037141">
    <property type="entry name" value="NDT80_DNA-bd_dom_sf"/>
</dbReference>
<feature type="transmembrane region" description="Helical" evidence="2">
    <location>
        <begin position="313"/>
        <end position="334"/>
    </location>
</feature>
<proteinExistence type="predicted"/>
<dbReference type="AlphaFoldDB" id="A0A2V1E1T0"/>
<feature type="transmembrane region" description="Helical" evidence="2">
    <location>
        <begin position="340"/>
        <end position="363"/>
    </location>
</feature>
<name>A0A2V1E1T0_9PLEO</name>